<dbReference type="GO" id="GO:0015179">
    <property type="term" value="F:L-amino acid transmembrane transporter activity"/>
    <property type="evidence" value="ECO:0007669"/>
    <property type="project" value="TreeGrafter"/>
</dbReference>
<organism evidence="6 7">
    <name type="scientific">Neolewinella aurantiaca</name>
    <dbReference type="NCBI Taxonomy" id="2602767"/>
    <lineage>
        <taxon>Bacteria</taxon>
        <taxon>Pseudomonadati</taxon>
        <taxon>Bacteroidota</taxon>
        <taxon>Saprospiria</taxon>
        <taxon>Saprospirales</taxon>
        <taxon>Lewinellaceae</taxon>
        <taxon>Neolewinella</taxon>
    </lineage>
</organism>
<feature type="transmembrane region" description="Helical" evidence="5">
    <location>
        <begin position="12"/>
        <end position="32"/>
    </location>
</feature>
<dbReference type="GO" id="GO:0016020">
    <property type="term" value="C:membrane"/>
    <property type="evidence" value="ECO:0007669"/>
    <property type="project" value="UniProtKB-SubCell"/>
</dbReference>
<dbReference type="Pfam" id="PF13520">
    <property type="entry name" value="AA_permease_2"/>
    <property type="match status" value="1"/>
</dbReference>
<proteinExistence type="predicted"/>
<dbReference type="RefSeq" id="WP_147928889.1">
    <property type="nucleotide sequence ID" value="NZ_VOXD01000002.1"/>
</dbReference>
<comment type="subcellular location">
    <subcellularLocation>
        <location evidence="1">Membrane</location>
        <topology evidence="1">Multi-pass membrane protein</topology>
    </subcellularLocation>
</comment>
<feature type="transmembrane region" description="Helical" evidence="5">
    <location>
        <begin position="406"/>
        <end position="424"/>
    </location>
</feature>
<feature type="transmembrane region" description="Helical" evidence="5">
    <location>
        <begin position="191"/>
        <end position="213"/>
    </location>
</feature>
<feature type="transmembrane region" description="Helical" evidence="5">
    <location>
        <begin position="120"/>
        <end position="140"/>
    </location>
</feature>
<dbReference type="PANTHER" id="PTHR11785">
    <property type="entry name" value="AMINO ACID TRANSPORTER"/>
    <property type="match status" value="1"/>
</dbReference>
<feature type="transmembrane region" description="Helical" evidence="5">
    <location>
        <begin position="152"/>
        <end position="171"/>
    </location>
</feature>
<evidence type="ECO:0000256" key="4">
    <source>
        <dbReference type="ARBA" id="ARBA00023136"/>
    </source>
</evidence>
<keyword evidence="7" id="KW-1185">Reference proteome</keyword>
<protein>
    <submittedName>
        <fullName evidence="6">Amino acid permease</fullName>
    </submittedName>
</protein>
<dbReference type="OrthoDB" id="9806937at2"/>
<feature type="transmembrane region" description="Helical" evidence="5">
    <location>
        <begin position="381"/>
        <end position="400"/>
    </location>
</feature>
<evidence type="ECO:0000313" key="6">
    <source>
        <dbReference type="EMBL" id="TXF91350.1"/>
    </source>
</evidence>
<evidence type="ECO:0000256" key="2">
    <source>
        <dbReference type="ARBA" id="ARBA00022692"/>
    </source>
</evidence>
<dbReference type="InterPro" id="IPR050598">
    <property type="entry name" value="AminoAcid_Transporter"/>
</dbReference>
<feature type="transmembrane region" description="Helical" evidence="5">
    <location>
        <begin position="85"/>
        <end position="114"/>
    </location>
</feature>
<keyword evidence="2 5" id="KW-0812">Transmembrane</keyword>
<dbReference type="EMBL" id="VOXD01000002">
    <property type="protein sequence ID" value="TXF91350.1"/>
    <property type="molecule type" value="Genomic_DNA"/>
</dbReference>
<reference evidence="6 7" key="1">
    <citation type="submission" date="2019-08" db="EMBL/GenBank/DDBJ databases">
        <title>Lewinella sp. strain SSH13 Genome sequencing and assembly.</title>
        <authorList>
            <person name="Kim I."/>
        </authorList>
    </citation>
    <scope>NUCLEOTIDE SEQUENCE [LARGE SCALE GENOMIC DNA]</scope>
    <source>
        <strain evidence="6 7">SSH13</strain>
    </source>
</reference>
<dbReference type="InterPro" id="IPR002293">
    <property type="entry name" value="AA/rel_permease1"/>
</dbReference>
<feature type="transmembrane region" description="Helical" evidence="5">
    <location>
        <begin position="345"/>
        <end position="369"/>
    </location>
</feature>
<evidence type="ECO:0000256" key="3">
    <source>
        <dbReference type="ARBA" id="ARBA00022989"/>
    </source>
</evidence>
<dbReference type="AlphaFoldDB" id="A0A5C7FZZ4"/>
<keyword evidence="3 5" id="KW-1133">Transmembrane helix</keyword>
<accession>A0A5C7FZZ4</accession>
<dbReference type="PIRSF" id="PIRSF006060">
    <property type="entry name" value="AA_transporter"/>
    <property type="match status" value="1"/>
</dbReference>
<keyword evidence="4 5" id="KW-0472">Membrane</keyword>
<evidence type="ECO:0000256" key="5">
    <source>
        <dbReference type="SAM" id="Phobius"/>
    </source>
</evidence>
<name>A0A5C7FZZ4_9BACT</name>
<dbReference type="Proteomes" id="UP000321907">
    <property type="component" value="Unassembled WGS sequence"/>
</dbReference>
<feature type="transmembrane region" description="Helical" evidence="5">
    <location>
        <begin position="225"/>
        <end position="245"/>
    </location>
</feature>
<evidence type="ECO:0000313" key="7">
    <source>
        <dbReference type="Proteomes" id="UP000321907"/>
    </source>
</evidence>
<dbReference type="PANTHER" id="PTHR11785:SF512">
    <property type="entry name" value="SOBREMESA, ISOFORM B"/>
    <property type="match status" value="1"/>
</dbReference>
<feature type="transmembrane region" description="Helical" evidence="5">
    <location>
        <begin position="44"/>
        <end position="64"/>
    </location>
</feature>
<gene>
    <name evidence="6" type="ORF">FUA23_01240</name>
</gene>
<comment type="caution">
    <text evidence="6">The sequence shown here is derived from an EMBL/GenBank/DDBJ whole genome shotgun (WGS) entry which is preliminary data.</text>
</comment>
<feature type="transmembrane region" description="Helical" evidence="5">
    <location>
        <begin position="276"/>
        <end position="300"/>
    </location>
</feature>
<sequence length="443" mass="47242">MSTAPTKIGWRSAAALVLANMIGTGAFTTLGLQLEWISSGPVLLMLWAIGGLVAWCGAVSYAELGTRLPRSGGEAHFLSEIFHPLLGFLSGWVSLTVGFAAAVALSAMAVGHYLAAWTGWPPVFIAAGSIILLSLAHSFGTRQSSRLQNGLTAVKLLVVFALGIAGALLPVPPGTQVNWSWSGADAIWSPGAAIAMISVFYAFSGWNAAAYIVEEIREPRKNLPKALVVGTLLVSGLFLLLQYGFLRQAGSEALTGQIDVAQIAAGAMFGERAGQMVSVLIGVLLLTGISAMIWVGPRVVRAMGNSHQLWRTFGELSRNGLPLRATWLQGGISLFLVFTSSFERVLMYSGFVLQLFTFLAVAGLLLLRLRSPKEAGYSSPLYPLPQLIFLAFSAWSLLYLLKHQPLESLLGLLNVVAGLVAYYFDVPSSKDQKAQTQDAGRSS</sequence>
<evidence type="ECO:0000256" key="1">
    <source>
        <dbReference type="ARBA" id="ARBA00004141"/>
    </source>
</evidence>
<dbReference type="Gene3D" id="1.20.1740.10">
    <property type="entry name" value="Amino acid/polyamine transporter I"/>
    <property type="match status" value="1"/>
</dbReference>